<evidence type="ECO:0000256" key="7">
    <source>
        <dbReference type="RuleBase" id="RU361233"/>
    </source>
</evidence>
<evidence type="ECO:0000313" key="11">
    <source>
        <dbReference type="Proteomes" id="UP000593562"/>
    </source>
</evidence>
<feature type="domain" description="Casparian strip membrane protein" evidence="9">
    <location>
        <begin position="19"/>
        <end position="64"/>
    </location>
</feature>
<keyword evidence="11" id="KW-1185">Reference proteome</keyword>
<keyword evidence="4 7" id="KW-0812">Transmembrane</keyword>
<comment type="subcellular location">
    <subcellularLocation>
        <location evidence="1 7">Cell membrane</location>
        <topology evidence="1 7">Multi-pass membrane protein</topology>
    </subcellularLocation>
</comment>
<comment type="caution">
    <text evidence="10">The sequence shown here is derived from an EMBL/GenBank/DDBJ whole genome shotgun (WGS) entry which is preliminary data.</text>
</comment>
<evidence type="ECO:0000313" key="10">
    <source>
        <dbReference type="EMBL" id="KAF5743665.1"/>
    </source>
</evidence>
<keyword evidence="5 7" id="KW-1133">Transmembrane helix</keyword>
<dbReference type="InterPro" id="IPR006702">
    <property type="entry name" value="CASP_dom"/>
</dbReference>
<evidence type="ECO:0000256" key="1">
    <source>
        <dbReference type="ARBA" id="ARBA00004651"/>
    </source>
</evidence>
<feature type="region of interest" description="Disordered" evidence="8">
    <location>
        <begin position="79"/>
        <end position="102"/>
    </location>
</feature>
<proteinExistence type="inferred from homology"/>
<evidence type="ECO:0000256" key="6">
    <source>
        <dbReference type="ARBA" id="ARBA00023136"/>
    </source>
</evidence>
<dbReference type="Pfam" id="PF04535">
    <property type="entry name" value="CASP_dom"/>
    <property type="match status" value="1"/>
</dbReference>
<keyword evidence="6 7" id="KW-0472">Membrane</keyword>
<dbReference type="InParanoid" id="A0A7J7DBB0"/>
<name>A0A7J7DBB0_TRIWF</name>
<dbReference type="EMBL" id="JAAARO010000008">
    <property type="protein sequence ID" value="KAF5743665.1"/>
    <property type="molecule type" value="Genomic_DNA"/>
</dbReference>
<organism evidence="10 11">
    <name type="scientific">Tripterygium wilfordii</name>
    <name type="common">Thunder God vine</name>
    <dbReference type="NCBI Taxonomy" id="458696"/>
    <lineage>
        <taxon>Eukaryota</taxon>
        <taxon>Viridiplantae</taxon>
        <taxon>Streptophyta</taxon>
        <taxon>Embryophyta</taxon>
        <taxon>Tracheophyta</taxon>
        <taxon>Spermatophyta</taxon>
        <taxon>Magnoliopsida</taxon>
        <taxon>eudicotyledons</taxon>
        <taxon>Gunneridae</taxon>
        <taxon>Pentapetalae</taxon>
        <taxon>rosids</taxon>
        <taxon>fabids</taxon>
        <taxon>Celastrales</taxon>
        <taxon>Celastraceae</taxon>
        <taxon>Tripterygium</taxon>
    </lineage>
</organism>
<evidence type="ECO:0000256" key="2">
    <source>
        <dbReference type="ARBA" id="ARBA00007651"/>
    </source>
</evidence>
<dbReference type="AlphaFoldDB" id="A0A7J7DBB0"/>
<gene>
    <name evidence="10" type="ORF">HS088_TW08G00250</name>
</gene>
<evidence type="ECO:0000256" key="5">
    <source>
        <dbReference type="ARBA" id="ARBA00022989"/>
    </source>
</evidence>
<accession>A0A7J7DBB0</accession>
<evidence type="ECO:0000259" key="9">
    <source>
        <dbReference type="Pfam" id="PF04535"/>
    </source>
</evidence>
<protein>
    <recommendedName>
        <fullName evidence="7">CASP-like protein</fullName>
    </recommendedName>
</protein>
<dbReference type="GO" id="GO:0005886">
    <property type="term" value="C:plasma membrane"/>
    <property type="evidence" value="ECO:0007669"/>
    <property type="project" value="UniProtKB-SubCell"/>
</dbReference>
<comment type="caution">
    <text evidence="7">Lacks conserved residue(s) required for the propagation of feature annotation.</text>
</comment>
<dbReference type="Proteomes" id="UP000593562">
    <property type="component" value="Unassembled WGS sequence"/>
</dbReference>
<sequence>MSSIGDKYPTMKTQKIQNGAQVCLRILTIATTLAATWLVFTDKQTIEIFGLKMDARYSYSPAFKIKTQLAFLLVPPRSVDDGDGAGGMCGGDGDRDEDGGRT</sequence>
<comment type="similarity">
    <text evidence="2 7">Belongs to the Casparian strip membrane proteins (CASP) family.</text>
</comment>
<evidence type="ECO:0000256" key="3">
    <source>
        <dbReference type="ARBA" id="ARBA00022475"/>
    </source>
</evidence>
<feature type="transmembrane region" description="Helical" evidence="7">
    <location>
        <begin position="22"/>
        <end position="40"/>
    </location>
</feature>
<keyword evidence="3 7" id="KW-1003">Cell membrane</keyword>
<reference evidence="10 11" key="1">
    <citation type="journal article" date="2020" name="Nat. Commun.">
        <title>Genome of Tripterygium wilfordii and identification of cytochrome P450 involved in triptolide biosynthesis.</title>
        <authorList>
            <person name="Tu L."/>
            <person name="Su P."/>
            <person name="Zhang Z."/>
            <person name="Gao L."/>
            <person name="Wang J."/>
            <person name="Hu T."/>
            <person name="Zhou J."/>
            <person name="Zhang Y."/>
            <person name="Zhao Y."/>
            <person name="Liu Y."/>
            <person name="Song Y."/>
            <person name="Tong Y."/>
            <person name="Lu Y."/>
            <person name="Yang J."/>
            <person name="Xu C."/>
            <person name="Jia M."/>
            <person name="Peters R.J."/>
            <person name="Huang L."/>
            <person name="Gao W."/>
        </authorList>
    </citation>
    <scope>NUCLEOTIDE SEQUENCE [LARGE SCALE GENOMIC DNA]</scope>
    <source>
        <strain evidence="11">cv. XIE 37</strain>
        <tissue evidence="10">Leaf</tissue>
    </source>
</reference>
<evidence type="ECO:0000256" key="8">
    <source>
        <dbReference type="SAM" id="MobiDB-lite"/>
    </source>
</evidence>
<comment type="subunit">
    <text evidence="7">Homodimer and heterodimers.</text>
</comment>
<evidence type="ECO:0000256" key="4">
    <source>
        <dbReference type="ARBA" id="ARBA00022692"/>
    </source>
</evidence>